<sequence length="326" mass="34479">MINIIGATHPGQREHNEDCFAVDMQLGLGLVADGMGGYACGEVASELVKTTVEAAAANNEGLREALARAHAVVKATAEADPDKQGMGSTAIAFKLQGLDYDIAWVGDSRAYLWDGKAMLKQITRDHSYVENLLASGTISYEEAINHPNRNLITQAVGVSGEDGLEIGVASGRLAPGQQLMICSDGLVDEVLDYDIAKLMAQAQTPDEALNSLVRAAVVAGGHDNITVVIATVQEDADGSQPAIEPEVIRTTNLNQQPEQPTQPRPAPSADITRMGGSAPLYDDTDETLNAQGLWESVVDFVVLNIPALSIAVMLIVAMVVGLFYLA</sequence>
<dbReference type="KEGG" id="osg:BST96_15375"/>
<dbReference type="Proteomes" id="UP000193450">
    <property type="component" value="Chromosome"/>
</dbReference>
<dbReference type="Gene3D" id="3.60.40.10">
    <property type="entry name" value="PPM-type phosphatase domain"/>
    <property type="match status" value="1"/>
</dbReference>
<feature type="transmembrane region" description="Helical" evidence="2">
    <location>
        <begin position="305"/>
        <end position="325"/>
    </location>
</feature>
<dbReference type="InterPro" id="IPR015655">
    <property type="entry name" value="PP2C"/>
</dbReference>
<protein>
    <recommendedName>
        <fullName evidence="3">PPM-type phosphatase domain-containing protein</fullName>
    </recommendedName>
</protein>
<evidence type="ECO:0000313" key="4">
    <source>
        <dbReference type="EMBL" id="ARN75370.1"/>
    </source>
</evidence>
<organism evidence="4 5">
    <name type="scientific">Oceanicoccus sagamiensis</name>
    <dbReference type="NCBI Taxonomy" id="716816"/>
    <lineage>
        <taxon>Bacteria</taxon>
        <taxon>Pseudomonadati</taxon>
        <taxon>Pseudomonadota</taxon>
        <taxon>Gammaproteobacteria</taxon>
        <taxon>Cellvibrionales</taxon>
        <taxon>Spongiibacteraceae</taxon>
        <taxon>Oceanicoccus</taxon>
    </lineage>
</organism>
<feature type="domain" description="PPM-type phosphatase" evidence="3">
    <location>
        <begin position="1"/>
        <end position="232"/>
    </location>
</feature>
<dbReference type="InterPro" id="IPR001932">
    <property type="entry name" value="PPM-type_phosphatase-like_dom"/>
</dbReference>
<keyword evidence="2" id="KW-0472">Membrane</keyword>
<dbReference type="STRING" id="716816.BST96_15375"/>
<dbReference type="AlphaFoldDB" id="A0A1X9NBG0"/>
<dbReference type="SUPFAM" id="SSF81606">
    <property type="entry name" value="PP2C-like"/>
    <property type="match status" value="1"/>
</dbReference>
<evidence type="ECO:0000313" key="5">
    <source>
        <dbReference type="Proteomes" id="UP000193450"/>
    </source>
</evidence>
<keyword evidence="2" id="KW-0812">Transmembrane</keyword>
<dbReference type="InterPro" id="IPR036457">
    <property type="entry name" value="PPM-type-like_dom_sf"/>
</dbReference>
<dbReference type="SMART" id="SM00332">
    <property type="entry name" value="PP2Cc"/>
    <property type="match status" value="1"/>
</dbReference>
<name>A0A1X9NBG0_9GAMM</name>
<evidence type="ECO:0000256" key="1">
    <source>
        <dbReference type="SAM" id="MobiDB-lite"/>
    </source>
</evidence>
<evidence type="ECO:0000256" key="2">
    <source>
        <dbReference type="SAM" id="Phobius"/>
    </source>
</evidence>
<dbReference type="Pfam" id="PF00481">
    <property type="entry name" value="PP2C"/>
    <property type="match status" value="1"/>
</dbReference>
<evidence type="ECO:0000259" key="3">
    <source>
        <dbReference type="PROSITE" id="PS51746"/>
    </source>
</evidence>
<dbReference type="SMART" id="SM00331">
    <property type="entry name" value="PP2C_SIG"/>
    <property type="match status" value="1"/>
</dbReference>
<gene>
    <name evidence="4" type="ORF">BST96_15375</name>
</gene>
<dbReference type="PROSITE" id="PS51746">
    <property type="entry name" value="PPM_2"/>
    <property type="match status" value="1"/>
</dbReference>
<feature type="region of interest" description="Disordered" evidence="1">
    <location>
        <begin position="251"/>
        <end position="282"/>
    </location>
</feature>
<dbReference type="RefSeq" id="WP_085759547.1">
    <property type="nucleotide sequence ID" value="NZ_CP019343.1"/>
</dbReference>
<reference evidence="4 5" key="1">
    <citation type="submission" date="2016-11" db="EMBL/GenBank/DDBJ databases">
        <title>Trade-off between light-utilization and light-protection in marine flavobacteria.</title>
        <authorList>
            <person name="Kumagai Y."/>
        </authorList>
    </citation>
    <scope>NUCLEOTIDE SEQUENCE [LARGE SCALE GENOMIC DNA]</scope>
    <source>
        <strain evidence="4 5">NBRC 107125</strain>
    </source>
</reference>
<dbReference type="GO" id="GO:0004722">
    <property type="term" value="F:protein serine/threonine phosphatase activity"/>
    <property type="evidence" value="ECO:0007669"/>
    <property type="project" value="InterPro"/>
</dbReference>
<keyword evidence="2" id="KW-1133">Transmembrane helix</keyword>
<dbReference type="OrthoDB" id="9801841at2"/>
<keyword evidence="5" id="KW-1185">Reference proteome</keyword>
<proteinExistence type="predicted"/>
<dbReference type="CDD" id="cd00143">
    <property type="entry name" value="PP2Cc"/>
    <property type="match status" value="1"/>
</dbReference>
<dbReference type="PANTHER" id="PTHR47992">
    <property type="entry name" value="PROTEIN PHOSPHATASE"/>
    <property type="match status" value="1"/>
</dbReference>
<accession>A0A1X9NBG0</accession>
<dbReference type="EMBL" id="CP019343">
    <property type="protein sequence ID" value="ARN75370.1"/>
    <property type="molecule type" value="Genomic_DNA"/>
</dbReference>